<dbReference type="InterPro" id="IPR039935">
    <property type="entry name" value="YML079W-like"/>
</dbReference>
<gene>
    <name evidence="2" type="ORF">FCM35_KLT11624</name>
</gene>
<dbReference type="InterPro" id="IPR011051">
    <property type="entry name" value="RmlC_Cupin_sf"/>
</dbReference>
<evidence type="ECO:0000259" key="1">
    <source>
        <dbReference type="Pfam" id="PF06172"/>
    </source>
</evidence>
<feature type="domain" description="DUF985" evidence="1">
    <location>
        <begin position="200"/>
        <end position="325"/>
    </location>
</feature>
<name>A0A833QKT1_9POAL</name>
<reference evidence="2" key="1">
    <citation type="submission" date="2020-01" db="EMBL/GenBank/DDBJ databases">
        <title>Genome sequence of Kobresia littledalei, the first chromosome-level genome in the family Cyperaceae.</title>
        <authorList>
            <person name="Qu G."/>
        </authorList>
    </citation>
    <scope>NUCLEOTIDE SEQUENCE</scope>
    <source>
        <strain evidence="2">C.B.Clarke</strain>
        <tissue evidence="2">Leaf</tissue>
    </source>
</reference>
<dbReference type="SUPFAM" id="SSF51182">
    <property type="entry name" value="RmlC-like cupins"/>
    <property type="match status" value="1"/>
</dbReference>
<dbReference type="AlphaFoldDB" id="A0A833QKT1"/>
<dbReference type="CDD" id="cd06121">
    <property type="entry name" value="cupin_YML079wp"/>
    <property type="match status" value="1"/>
</dbReference>
<accession>A0A833QKT1</accession>
<dbReference type="OrthoDB" id="6614653at2759"/>
<dbReference type="Gene3D" id="2.60.120.10">
    <property type="entry name" value="Jelly Rolls"/>
    <property type="match status" value="1"/>
</dbReference>
<evidence type="ECO:0000313" key="3">
    <source>
        <dbReference type="Proteomes" id="UP000623129"/>
    </source>
</evidence>
<organism evidence="2 3">
    <name type="scientific">Carex littledalei</name>
    <dbReference type="NCBI Taxonomy" id="544730"/>
    <lineage>
        <taxon>Eukaryota</taxon>
        <taxon>Viridiplantae</taxon>
        <taxon>Streptophyta</taxon>
        <taxon>Embryophyta</taxon>
        <taxon>Tracheophyta</taxon>
        <taxon>Spermatophyta</taxon>
        <taxon>Magnoliopsida</taxon>
        <taxon>Liliopsida</taxon>
        <taxon>Poales</taxon>
        <taxon>Cyperaceae</taxon>
        <taxon>Cyperoideae</taxon>
        <taxon>Cariceae</taxon>
        <taxon>Carex</taxon>
        <taxon>Carex subgen. Euthyceras</taxon>
    </lineage>
</organism>
<comment type="caution">
    <text evidence="2">The sequence shown here is derived from an EMBL/GenBank/DDBJ whole genome shotgun (WGS) entry which is preliminary data.</text>
</comment>
<dbReference type="Proteomes" id="UP000623129">
    <property type="component" value="Unassembled WGS sequence"/>
</dbReference>
<dbReference type="InterPro" id="IPR014710">
    <property type="entry name" value="RmlC-like_jellyroll"/>
</dbReference>
<sequence>MSNFRTEEEPQSDELGTRISLKWICTPSGKNGSRKILLGANILNLFKTSVVFWASCPKTKINVGDNVEFVFVDLNYRKIAPFRWEMEERRENNGTLTWVTERFLSSHARVQPANRWQENTCQLSQSAPVICCETDRTSLQSFHYFTRLLCGDFQGLLHHSLHTSSPPSMLIRLNSSISISLSTPTSLLVIKFDTTNDLFNNKVDRPVSTAIYFLLPAGSISRLHRIPCAETWHFYMGEPLTVFELHDDGHIELTVLGLDLDAGHRPQYTVPPNVWFGSFPTLDVESFATDGSVLVKSKKRDPEVHYSLVGCTCAPGFQFEDFEMASKDDLKAIVPRAEPFLNYLA</sequence>
<dbReference type="InterPro" id="IPR009327">
    <property type="entry name" value="Cupin_DUF985"/>
</dbReference>
<evidence type="ECO:0000313" key="2">
    <source>
        <dbReference type="EMBL" id="KAF3324157.1"/>
    </source>
</evidence>
<keyword evidence="3" id="KW-1185">Reference proteome</keyword>
<dbReference type="PANTHER" id="PTHR33387:SF3">
    <property type="entry name" value="DUF985 DOMAIN-CONTAINING PROTEIN"/>
    <property type="match status" value="1"/>
</dbReference>
<dbReference type="PANTHER" id="PTHR33387">
    <property type="entry name" value="RMLC-LIKE JELLY ROLL FOLD PROTEIN"/>
    <property type="match status" value="1"/>
</dbReference>
<dbReference type="EMBL" id="SWLB01000022">
    <property type="protein sequence ID" value="KAF3324157.1"/>
    <property type="molecule type" value="Genomic_DNA"/>
</dbReference>
<protein>
    <submittedName>
        <fullName evidence="2">Cupin superfamily</fullName>
    </submittedName>
</protein>
<proteinExistence type="predicted"/>
<dbReference type="Pfam" id="PF06172">
    <property type="entry name" value="Cupin_5"/>
    <property type="match status" value="1"/>
</dbReference>